<dbReference type="InterPro" id="IPR045275">
    <property type="entry name" value="MscS_archaea/bacteria_type"/>
</dbReference>
<protein>
    <submittedName>
        <fullName evidence="10">Mechanosensitive ion channel family protein</fullName>
    </submittedName>
</protein>
<dbReference type="InterPro" id="IPR049278">
    <property type="entry name" value="MS_channel_C"/>
</dbReference>
<keyword evidence="4 7" id="KW-0812">Transmembrane</keyword>
<evidence type="ECO:0000313" key="10">
    <source>
        <dbReference type="EMBL" id="MCY1722090.1"/>
    </source>
</evidence>
<evidence type="ECO:0000256" key="2">
    <source>
        <dbReference type="ARBA" id="ARBA00008017"/>
    </source>
</evidence>
<keyword evidence="11" id="KW-1185">Reference proteome</keyword>
<evidence type="ECO:0000256" key="4">
    <source>
        <dbReference type="ARBA" id="ARBA00022692"/>
    </source>
</evidence>
<evidence type="ECO:0000256" key="3">
    <source>
        <dbReference type="ARBA" id="ARBA00022475"/>
    </source>
</evidence>
<sequence>MEFNLSEILPPDAGEKAIKVILIVAIGMLLVQLLAYIAGRIISKGKSRHLKMIIRRVIVYTGVVLIVLLVFNTLGVKAGALFGAAGVVGIVLGIASQTSIGNIISGIFLVSERSFEIGDLVRVGDKLGVVDSIDLLSIKLKTLDNLLIRIPNQTIITTELTNITRYPIRRMEVLVSVAYKEDLRKVTQVLNEVLANNTLCLDEPEPLVIFKEFADSGINIQLGLWFEKSKYKDLRNSIFIDLKEAFDKNNIEIPFPHISLYSGEDSKPIKMEFGKQLKTEILRR</sequence>
<evidence type="ECO:0000259" key="9">
    <source>
        <dbReference type="Pfam" id="PF21082"/>
    </source>
</evidence>
<dbReference type="Gene3D" id="1.10.287.1260">
    <property type="match status" value="1"/>
</dbReference>
<dbReference type="InterPro" id="IPR023408">
    <property type="entry name" value="MscS_beta-dom_sf"/>
</dbReference>
<evidence type="ECO:0000256" key="6">
    <source>
        <dbReference type="ARBA" id="ARBA00023136"/>
    </source>
</evidence>
<evidence type="ECO:0000256" key="5">
    <source>
        <dbReference type="ARBA" id="ARBA00022989"/>
    </source>
</evidence>
<feature type="domain" description="Mechanosensitive ion channel MscS" evidence="8">
    <location>
        <begin position="99"/>
        <end position="165"/>
    </location>
</feature>
<dbReference type="SUPFAM" id="SSF50182">
    <property type="entry name" value="Sm-like ribonucleoproteins"/>
    <property type="match status" value="1"/>
</dbReference>
<dbReference type="Proteomes" id="UP001145087">
    <property type="component" value="Unassembled WGS sequence"/>
</dbReference>
<dbReference type="GO" id="GO:0005886">
    <property type="term" value="C:plasma membrane"/>
    <property type="evidence" value="ECO:0007669"/>
    <property type="project" value="UniProtKB-SubCell"/>
</dbReference>
<dbReference type="PANTHER" id="PTHR30221:SF20">
    <property type="entry name" value="SMALL-CONDUCTANCE MECHANOSENSITIVE CHANNEL"/>
    <property type="match status" value="1"/>
</dbReference>
<dbReference type="PANTHER" id="PTHR30221">
    <property type="entry name" value="SMALL-CONDUCTANCE MECHANOSENSITIVE CHANNEL"/>
    <property type="match status" value="1"/>
</dbReference>
<evidence type="ECO:0000256" key="1">
    <source>
        <dbReference type="ARBA" id="ARBA00004651"/>
    </source>
</evidence>
<dbReference type="InterPro" id="IPR010920">
    <property type="entry name" value="LSM_dom_sf"/>
</dbReference>
<dbReference type="RefSeq" id="WP_343334420.1">
    <property type="nucleotide sequence ID" value="NZ_JAPOHD010000031.1"/>
</dbReference>
<organism evidence="10 11">
    <name type="scientific">Draconibacterium aestuarii</name>
    <dbReference type="NCBI Taxonomy" id="2998507"/>
    <lineage>
        <taxon>Bacteria</taxon>
        <taxon>Pseudomonadati</taxon>
        <taxon>Bacteroidota</taxon>
        <taxon>Bacteroidia</taxon>
        <taxon>Marinilabiliales</taxon>
        <taxon>Prolixibacteraceae</taxon>
        <taxon>Draconibacterium</taxon>
    </lineage>
</organism>
<dbReference type="SUPFAM" id="SSF82861">
    <property type="entry name" value="Mechanosensitive channel protein MscS (YggB), transmembrane region"/>
    <property type="match status" value="1"/>
</dbReference>
<proteinExistence type="inferred from homology"/>
<evidence type="ECO:0000313" key="11">
    <source>
        <dbReference type="Proteomes" id="UP001145087"/>
    </source>
</evidence>
<gene>
    <name evidence="10" type="ORF">OU798_17185</name>
</gene>
<dbReference type="InterPro" id="IPR006685">
    <property type="entry name" value="MscS_channel_2nd"/>
</dbReference>
<dbReference type="Gene3D" id="3.30.70.100">
    <property type="match status" value="1"/>
</dbReference>
<comment type="similarity">
    <text evidence="2">Belongs to the MscS (TC 1.A.23) family.</text>
</comment>
<evidence type="ECO:0000259" key="8">
    <source>
        <dbReference type="Pfam" id="PF00924"/>
    </source>
</evidence>
<feature type="transmembrane region" description="Helical" evidence="7">
    <location>
        <begin position="81"/>
        <end position="110"/>
    </location>
</feature>
<feature type="transmembrane region" description="Helical" evidence="7">
    <location>
        <begin position="57"/>
        <end position="75"/>
    </location>
</feature>
<name>A0A9X3FFC9_9BACT</name>
<dbReference type="InterPro" id="IPR011014">
    <property type="entry name" value="MscS_channel_TM-2"/>
</dbReference>
<dbReference type="SUPFAM" id="SSF82689">
    <property type="entry name" value="Mechanosensitive channel protein MscS (YggB), C-terminal domain"/>
    <property type="match status" value="1"/>
</dbReference>
<dbReference type="AlphaFoldDB" id="A0A9X3FFC9"/>
<comment type="subcellular location">
    <subcellularLocation>
        <location evidence="1">Cell membrane</location>
        <topology evidence="1">Multi-pass membrane protein</topology>
    </subcellularLocation>
</comment>
<keyword evidence="6 7" id="KW-0472">Membrane</keyword>
<keyword evidence="3" id="KW-1003">Cell membrane</keyword>
<dbReference type="GO" id="GO:0008381">
    <property type="term" value="F:mechanosensitive monoatomic ion channel activity"/>
    <property type="evidence" value="ECO:0007669"/>
    <property type="project" value="InterPro"/>
</dbReference>
<dbReference type="Pfam" id="PF00924">
    <property type="entry name" value="MS_channel_2nd"/>
    <property type="match status" value="1"/>
</dbReference>
<dbReference type="Gene3D" id="2.30.30.60">
    <property type="match status" value="1"/>
</dbReference>
<dbReference type="EMBL" id="JAPOHD010000031">
    <property type="protein sequence ID" value="MCY1722090.1"/>
    <property type="molecule type" value="Genomic_DNA"/>
</dbReference>
<comment type="caution">
    <text evidence="10">The sequence shown here is derived from an EMBL/GenBank/DDBJ whole genome shotgun (WGS) entry which is preliminary data.</text>
</comment>
<evidence type="ECO:0000256" key="7">
    <source>
        <dbReference type="SAM" id="Phobius"/>
    </source>
</evidence>
<dbReference type="Pfam" id="PF21082">
    <property type="entry name" value="MS_channel_3rd"/>
    <property type="match status" value="1"/>
</dbReference>
<keyword evidence="5 7" id="KW-1133">Transmembrane helix</keyword>
<feature type="domain" description="Mechanosensitive ion channel MscS C-terminal" evidence="9">
    <location>
        <begin position="174"/>
        <end position="253"/>
    </location>
</feature>
<feature type="transmembrane region" description="Helical" evidence="7">
    <location>
        <begin position="20"/>
        <end position="37"/>
    </location>
</feature>
<reference evidence="10" key="1">
    <citation type="submission" date="2022-11" db="EMBL/GenBank/DDBJ databases">
        <title>Marilongibacter aestuarii gen. nov., sp. nov., isolated from tidal flat sediment.</title>
        <authorList>
            <person name="Jiayan W."/>
        </authorList>
    </citation>
    <scope>NUCLEOTIDE SEQUENCE</scope>
    <source>
        <strain evidence="10">Z1-6</strain>
    </source>
</reference>
<dbReference type="InterPro" id="IPR011066">
    <property type="entry name" value="MscS_channel_C_sf"/>
</dbReference>
<accession>A0A9X3FFC9</accession>